<proteinExistence type="predicted"/>
<gene>
    <name evidence="1" type="ORF">DV20_00435</name>
</gene>
<dbReference type="Proteomes" id="UP000027345">
    <property type="component" value="Unassembled WGS sequence"/>
</dbReference>
<sequence length="133" mass="14223">MAVDLPGLAIVAGALLPAFAAAAWAITLERRHRRPPATPEPEPDFTVAGIQSRLRRELVTRRLAEAGTVALPTLPIPAQTRREPALVRLPSRVAGVLPAPHPATAGAPAPRFAFAPPDTDLMRRILDGLRKLD</sequence>
<dbReference type="OrthoDB" id="3629556at2"/>
<comment type="caution">
    <text evidence="1">The sequence shown here is derived from an EMBL/GenBank/DDBJ whole genome shotgun (WGS) entry which is preliminary data.</text>
</comment>
<reference evidence="1 2" key="1">
    <citation type="submission" date="2014-05" db="EMBL/GenBank/DDBJ databases">
        <title>Draft genome sequence of Amycolatopsis rifamycinica DSM 46095.</title>
        <authorList>
            <person name="Lal R."/>
            <person name="Saxena A."/>
            <person name="Kumari R."/>
            <person name="Mukherjee U."/>
            <person name="Singh P."/>
            <person name="Sangwan N."/>
            <person name="Mahato N.K."/>
        </authorList>
    </citation>
    <scope>NUCLEOTIDE SEQUENCE [LARGE SCALE GENOMIC DNA]</scope>
    <source>
        <strain evidence="1 2">DSM 46095</strain>
    </source>
</reference>
<organism evidence="1 2">
    <name type="scientific">Amycolatopsis rifamycinica</name>
    <dbReference type="NCBI Taxonomy" id="287986"/>
    <lineage>
        <taxon>Bacteria</taxon>
        <taxon>Bacillati</taxon>
        <taxon>Actinomycetota</taxon>
        <taxon>Actinomycetes</taxon>
        <taxon>Pseudonocardiales</taxon>
        <taxon>Pseudonocardiaceae</taxon>
        <taxon>Amycolatopsis</taxon>
    </lineage>
</organism>
<protein>
    <submittedName>
        <fullName evidence="1">Uncharacterized protein</fullName>
    </submittedName>
</protein>
<dbReference type="AlphaFoldDB" id="A0A066UEC1"/>
<keyword evidence="2" id="KW-1185">Reference proteome</keyword>
<evidence type="ECO:0000313" key="2">
    <source>
        <dbReference type="Proteomes" id="UP000027345"/>
    </source>
</evidence>
<name>A0A066UEC1_9PSEU</name>
<accession>A0A066UEC1</accession>
<evidence type="ECO:0000313" key="1">
    <source>
        <dbReference type="EMBL" id="KDN24192.1"/>
    </source>
</evidence>
<dbReference type="EMBL" id="JMQI01000001">
    <property type="protein sequence ID" value="KDN24192.1"/>
    <property type="molecule type" value="Genomic_DNA"/>
</dbReference>
<dbReference type="RefSeq" id="WP_043775112.1">
    <property type="nucleotide sequence ID" value="NZ_JMQI01000001.1"/>
</dbReference>